<feature type="domain" description="DUF1918" evidence="2">
    <location>
        <begin position="1"/>
        <end position="57"/>
    </location>
</feature>
<evidence type="ECO:0000313" key="3">
    <source>
        <dbReference type="EMBL" id="MBB3043759.1"/>
    </source>
</evidence>
<dbReference type="EMBL" id="JACHWR010000002">
    <property type="protein sequence ID" value="MBB3043759.1"/>
    <property type="molecule type" value="Genomic_DNA"/>
</dbReference>
<feature type="region of interest" description="Disordered" evidence="1">
    <location>
        <begin position="1"/>
        <end position="33"/>
    </location>
</feature>
<dbReference type="Gene3D" id="2.30.30.440">
    <property type="entry name" value="Domain of unknown function DUF1918"/>
    <property type="match status" value="1"/>
</dbReference>
<dbReference type="Pfam" id="PF08940">
    <property type="entry name" value="DUF1918"/>
    <property type="match status" value="1"/>
</dbReference>
<evidence type="ECO:0000256" key="1">
    <source>
        <dbReference type="SAM" id="MobiDB-lite"/>
    </source>
</evidence>
<dbReference type="InterPro" id="IPR015035">
    <property type="entry name" value="DUF1918"/>
</dbReference>
<evidence type="ECO:0000259" key="2">
    <source>
        <dbReference type="Pfam" id="PF08940"/>
    </source>
</evidence>
<dbReference type="SUPFAM" id="SSF50118">
    <property type="entry name" value="Cell growth inhibitor/plasmid maintenance toxic component"/>
    <property type="match status" value="1"/>
</dbReference>
<accession>A0A7W4Z1U1</accession>
<name>A0A7W4Z1U1_9ACTN</name>
<reference evidence="3 4" key="1">
    <citation type="submission" date="2020-08" db="EMBL/GenBank/DDBJ databases">
        <title>Sequencing the genomes of 1000 actinobacteria strains.</title>
        <authorList>
            <person name="Klenk H.-P."/>
        </authorList>
    </citation>
    <scope>NUCLEOTIDE SEQUENCE [LARGE SCALE GENOMIC DNA]</scope>
    <source>
        <strain evidence="3 4">DSM 105498</strain>
    </source>
</reference>
<proteinExistence type="predicted"/>
<evidence type="ECO:0000313" key="4">
    <source>
        <dbReference type="Proteomes" id="UP000589626"/>
    </source>
</evidence>
<keyword evidence="4" id="KW-1185">Reference proteome</keyword>
<dbReference type="RefSeq" id="WP_183593534.1">
    <property type="nucleotide sequence ID" value="NZ_JACHWR010000002.1"/>
</dbReference>
<feature type="compositionally biased region" description="Basic and acidic residues" evidence="1">
    <location>
        <begin position="20"/>
        <end position="32"/>
    </location>
</feature>
<gene>
    <name evidence="3" type="ORF">FHU40_003577</name>
</gene>
<sequence>MYAFRGDQIVTGGGAGSPARRAEVLSGDHADGHPPFWVRWSDTGEETVWTPTAAAEVEHAGPTYPPEYEEHR</sequence>
<dbReference type="Proteomes" id="UP000589626">
    <property type="component" value="Unassembled WGS sequence"/>
</dbReference>
<organism evidence="3 4">
    <name type="scientific">Nocardioides soli</name>
    <dbReference type="NCBI Taxonomy" id="1036020"/>
    <lineage>
        <taxon>Bacteria</taxon>
        <taxon>Bacillati</taxon>
        <taxon>Actinomycetota</taxon>
        <taxon>Actinomycetes</taxon>
        <taxon>Propionibacteriales</taxon>
        <taxon>Nocardioidaceae</taxon>
        <taxon>Nocardioides</taxon>
    </lineage>
</organism>
<comment type="caution">
    <text evidence="3">The sequence shown here is derived from an EMBL/GenBank/DDBJ whole genome shotgun (WGS) entry which is preliminary data.</text>
</comment>
<dbReference type="AlphaFoldDB" id="A0A7W4Z1U1"/>
<protein>
    <recommendedName>
        <fullName evidence="2">DUF1918 domain-containing protein</fullName>
    </recommendedName>
</protein>